<proteinExistence type="predicted"/>
<feature type="transmembrane region" description="Helical" evidence="1">
    <location>
        <begin position="74"/>
        <end position="97"/>
    </location>
</feature>
<accession>A0ABW3KE83</accession>
<keyword evidence="1" id="KW-0472">Membrane</keyword>
<gene>
    <name evidence="2" type="ORF">ACFQ21_29445</name>
</gene>
<name>A0ABW3KE83_9BACT</name>
<reference evidence="3" key="1">
    <citation type="journal article" date="2019" name="Int. J. Syst. Evol. Microbiol.">
        <title>The Global Catalogue of Microorganisms (GCM) 10K type strain sequencing project: providing services to taxonomists for standard genome sequencing and annotation.</title>
        <authorList>
            <consortium name="The Broad Institute Genomics Platform"/>
            <consortium name="The Broad Institute Genome Sequencing Center for Infectious Disease"/>
            <person name="Wu L."/>
            <person name="Ma J."/>
        </authorList>
    </citation>
    <scope>NUCLEOTIDE SEQUENCE [LARGE SCALE GENOMIC DNA]</scope>
    <source>
        <strain evidence="3">CCUG 58938</strain>
    </source>
</reference>
<keyword evidence="3" id="KW-1185">Reference proteome</keyword>
<comment type="caution">
    <text evidence="2">The sequence shown here is derived from an EMBL/GenBank/DDBJ whole genome shotgun (WGS) entry which is preliminary data.</text>
</comment>
<keyword evidence="1" id="KW-1133">Transmembrane helix</keyword>
<feature type="transmembrane region" description="Helical" evidence="1">
    <location>
        <begin position="51"/>
        <end position="68"/>
    </location>
</feature>
<feature type="transmembrane region" description="Helical" evidence="1">
    <location>
        <begin position="22"/>
        <end position="44"/>
    </location>
</feature>
<evidence type="ECO:0000313" key="2">
    <source>
        <dbReference type="EMBL" id="MFD1003486.1"/>
    </source>
</evidence>
<protein>
    <submittedName>
        <fullName evidence="2">Uncharacterized protein</fullName>
    </submittedName>
</protein>
<organism evidence="2 3">
    <name type="scientific">Ohtaekwangia kribbensis</name>
    <dbReference type="NCBI Taxonomy" id="688913"/>
    <lineage>
        <taxon>Bacteria</taxon>
        <taxon>Pseudomonadati</taxon>
        <taxon>Bacteroidota</taxon>
        <taxon>Cytophagia</taxon>
        <taxon>Cytophagales</taxon>
        <taxon>Fulvivirgaceae</taxon>
        <taxon>Ohtaekwangia</taxon>
    </lineage>
</organism>
<evidence type="ECO:0000313" key="3">
    <source>
        <dbReference type="Proteomes" id="UP001597112"/>
    </source>
</evidence>
<dbReference type="Proteomes" id="UP001597112">
    <property type="component" value="Unassembled WGS sequence"/>
</dbReference>
<dbReference type="RefSeq" id="WP_377586240.1">
    <property type="nucleotide sequence ID" value="NZ_JBHTKA010000016.1"/>
</dbReference>
<keyword evidence="1" id="KW-0812">Transmembrane</keyword>
<dbReference type="EMBL" id="JBHTKA010000016">
    <property type="protein sequence ID" value="MFD1003486.1"/>
    <property type="molecule type" value="Genomic_DNA"/>
</dbReference>
<evidence type="ECO:0000256" key="1">
    <source>
        <dbReference type="SAM" id="Phobius"/>
    </source>
</evidence>
<sequence length="180" mass="20004">MLIYFIVPIVGLVIEAFLSRKVALYIFLLSCLLLSPNLIGYSYIIPGGNQVVALLGLSSAYSLCSWSIEKNKITVAVIVSVFLFIVLSIGSFMKGFVGSKTVDKKWDIDEYRIEYIRDQGFAGGPLMKYELHKYAMIPILIAKKETVVDNDTTGSCKVIFIKSEIVFDKCSGSIKHNTGR</sequence>